<accession>X1M487</accession>
<reference evidence="1" key="1">
    <citation type="journal article" date="2014" name="Front. Microbiol.">
        <title>High frequency of phylogenetically diverse reductive dehalogenase-homologous genes in deep subseafloor sedimentary metagenomes.</title>
        <authorList>
            <person name="Kawai M."/>
            <person name="Futagami T."/>
            <person name="Toyoda A."/>
            <person name="Takaki Y."/>
            <person name="Nishi S."/>
            <person name="Hori S."/>
            <person name="Arai W."/>
            <person name="Tsubouchi T."/>
            <person name="Morono Y."/>
            <person name="Uchiyama I."/>
            <person name="Ito T."/>
            <person name="Fujiyama A."/>
            <person name="Inagaki F."/>
            <person name="Takami H."/>
        </authorList>
    </citation>
    <scope>NUCLEOTIDE SEQUENCE</scope>
    <source>
        <strain evidence="1">Expedition CK06-06</strain>
    </source>
</reference>
<dbReference type="EMBL" id="BARV01016368">
    <property type="protein sequence ID" value="GAI26158.1"/>
    <property type="molecule type" value="Genomic_DNA"/>
</dbReference>
<gene>
    <name evidence="1" type="ORF">S06H3_28102</name>
</gene>
<dbReference type="AlphaFoldDB" id="X1M487"/>
<protein>
    <submittedName>
        <fullName evidence="1">Uncharacterized protein</fullName>
    </submittedName>
</protein>
<organism evidence="1">
    <name type="scientific">marine sediment metagenome</name>
    <dbReference type="NCBI Taxonomy" id="412755"/>
    <lineage>
        <taxon>unclassified sequences</taxon>
        <taxon>metagenomes</taxon>
        <taxon>ecological metagenomes</taxon>
    </lineage>
</organism>
<proteinExistence type="predicted"/>
<sequence length="75" mass="8828">MNDKKIEKKEVKFEITASRKDIILDKFGNPVPGFIIRYISERGSPGYIEISEKEYTKERALKLIQKDVERLEELL</sequence>
<name>X1M487_9ZZZZ</name>
<evidence type="ECO:0000313" key="1">
    <source>
        <dbReference type="EMBL" id="GAI26158.1"/>
    </source>
</evidence>
<comment type="caution">
    <text evidence="1">The sequence shown here is derived from an EMBL/GenBank/DDBJ whole genome shotgun (WGS) entry which is preliminary data.</text>
</comment>